<evidence type="ECO:0000313" key="2">
    <source>
        <dbReference type="Proteomes" id="UP000790377"/>
    </source>
</evidence>
<proteinExistence type="predicted"/>
<accession>A0ACB7ZQV7</accession>
<dbReference type="Proteomes" id="UP000790377">
    <property type="component" value="Unassembled WGS sequence"/>
</dbReference>
<evidence type="ECO:0000313" key="1">
    <source>
        <dbReference type="EMBL" id="KAH7903461.1"/>
    </source>
</evidence>
<gene>
    <name evidence="1" type="ORF">BJ138DRAFT_1120362</name>
</gene>
<organism evidence="1 2">
    <name type="scientific">Hygrophoropsis aurantiaca</name>
    <dbReference type="NCBI Taxonomy" id="72124"/>
    <lineage>
        <taxon>Eukaryota</taxon>
        <taxon>Fungi</taxon>
        <taxon>Dikarya</taxon>
        <taxon>Basidiomycota</taxon>
        <taxon>Agaricomycotina</taxon>
        <taxon>Agaricomycetes</taxon>
        <taxon>Agaricomycetidae</taxon>
        <taxon>Boletales</taxon>
        <taxon>Coniophorineae</taxon>
        <taxon>Hygrophoropsidaceae</taxon>
        <taxon>Hygrophoropsis</taxon>
    </lineage>
</organism>
<protein>
    <submittedName>
        <fullName evidence="1">Uncharacterized protein</fullName>
    </submittedName>
</protein>
<dbReference type="EMBL" id="MU268956">
    <property type="protein sequence ID" value="KAH7903461.1"/>
    <property type="molecule type" value="Genomic_DNA"/>
</dbReference>
<comment type="caution">
    <text evidence="1">The sequence shown here is derived from an EMBL/GenBank/DDBJ whole genome shotgun (WGS) entry which is preliminary data.</text>
</comment>
<sequence>MDKLMDRELAGVTLDEAKDINWNVSGIFERLCSFSDTTFPNAQFLNQRFNRAGLATGNSESDLQDEDIELYDEKEQRWNWELCPAEDQERLLTAPGEDIPTNETQVEQSVAHLLASTSSLTSIPSSFLPASSLATSSKDGELESIKGDRCGTSTDEWSDVSGRPKRRGAACDGDDTQDGTYTYSGSEPSSDPTYLERLDVQKPAPKPSPPTFESHFGGFLNTISSLLADRPYGPPPPPHHPQSISDAIDLIADAPYIGASGYTQPPRTWNGSFSTKKLPVPEGQAGNYNRKPDLILLEHGLINFDGVDWSTPKAGAELTVSTWQANTTILRSLNTKSYLLFLAQPWRRYVLALTFANDEVRLHLYDRSGAVISRPHNFHRKFNAMIRLVYLFAHADRALLGFDPTIQISPLPSRGQGRPIGTVEGSSPGIIYNIWAMLMSTNGFVGRGTVCYHIRLSTSDNRTTDAINGGAGSDADDLVLKDYWAAKGLETHEATILDLLKGLDGVPELVDAWNVQFEGEDDTTFRNRPLSQSFNFSLWPNLVCRMHRRMVMRPLAYPITTFRSQIEFLSAFCGIVRVHKSLVARKILHCDISPNNMMLRDDPRLKTGMNIEMANTTYSIKKVRQHVTINKPDGETIDIAKNGDIFISKGNETTKDTSTAMKVFVDTLIAACVRLGLLIDFDYAQYITENGIFGPRGTGTLPYVSLEILFALRQLQTRRGKGMSDATINFEIADDLEAFFYVFIWICVMHHGPGCEPPPEETFKRLVVYDWSEGMTSEHGLHRAYSAKLAFLCEDDSIKAEISPYFLNLAPVAEKWKMHQYREVLRRQKDRKAGVRSDPTLTHDHIIRYLEEAIEIAKMRPHNADLLEFHQHLTAALPKDSSDDPLADSLPHMIQTHHTHLQPIREVPELVGFPSAKTRENHTGNRERAKRTLDVDQDLPRKRVRARSLD</sequence>
<keyword evidence="2" id="KW-1185">Reference proteome</keyword>
<reference evidence="1" key="1">
    <citation type="journal article" date="2021" name="New Phytol.">
        <title>Evolutionary innovations through gain and loss of genes in the ectomycorrhizal Boletales.</title>
        <authorList>
            <person name="Wu G."/>
            <person name="Miyauchi S."/>
            <person name="Morin E."/>
            <person name="Kuo A."/>
            <person name="Drula E."/>
            <person name="Varga T."/>
            <person name="Kohler A."/>
            <person name="Feng B."/>
            <person name="Cao Y."/>
            <person name="Lipzen A."/>
            <person name="Daum C."/>
            <person name="Hundley H."/>
            <person name="Pangilinan J."/>
            <person name="Johnson J."/>
            <person name="Barry K."/>
            <person name="LaButti K."/>
            <person name="Ng V."/>
            <person name="Ahrendt S."/>
            <person name="Min B."/>
            <person name="Choi I.G."/>
            <person name="Park H."/>
            <person name="Plett J.M."/>
            <person name="Magnuson J."/>
            <person name="Spatafora J.W."/>
            <person name="Nagy L.G."/>
            <person name="Henrissat B."/>
            <person name="Grigoriev I.V."/>
            <person name="Yang Z.L."/>
            <person name="Xu J."/>
            <person name="Martin F.M."/>
        </authorList>
    </citation>
    <scope>NUCLEOTIDE SEQUENCE</scope>
    <source>
        <strain evidence="1">ATCC 28755</strain>
    </source>
</reference>
<name>A0ACB7ZQV7_9AGAM</name>